<gene>
    <name evidence="7" type="ORF">LNINA_LOCUS1682</name>
</gene>
<dbReference type="InterPro" id="IPR011084">
    <property type="entry name" value="DRMBL"/>
</dbReference>
<dbReference type="FunFam" id="3.60.15.10:FF:000010">
    <property type="entry name" value="DNA cross-link repair 1A"/>
    <property type="match status" value="1"/>
</dbReference>
<evidence type="ECO:0000256" key="4">
    <source>
        <dbReference type="ARBA" id="ARBA00023204"/>
    </source>
</evidence>
<keyword evidence="5" id="KW-0539">Nucleus</keyword>
<keyword evidence="4" id="KW-0234">DNA repair</keyword>
<dbReference type="GO" id="GO:0036297">
    <property type="term" value="P:interstrand cross-link repair"/>
    <property type="evidence" value="ECO:0007669"/>
    <property type="project" value="TreeGrafter"/>
</dbReference>
<organism evidence="7 8">
    <name type="scientific">Leptosia nina</name>
    <dbReference type="NCBI Taxonomy" id="320188"/>
    <lineage>
        <taxon>Eukaryota</taxon>
        <taxon>Metazoa</taxon>
        <taxon>Ecdysozoa</taxon>
        <taxon>Arthropoda</taxon>
        <taxon>Hexapoda</taxon>
        <taxon>Insecta</taxon>
        <taxon>Pterygota</taxon>
        <taxon>Neoptera</taxon>
        <taxon>Endopterygota</taxon>
        <taxon>Lepidoptera</taxon>
        <taxon>Glossata</taxon>
        <taxon>Ditrysia</taxon>
        <taxon>Papilionoidea</taxon>
        <taxon>Pieridae</taxon>
        <taxon>Pierinae</taxon>
        <taxon>Leptosia</taxon>
    </lineage>
</organism>
<dbReference type="GO" id="GO:0003684">
    <property type="term" value="F:damaged DNA binding"/>
    <property type="evidence" value="ECO:0007669"/>
    <property type="project" value="TreeGrafter"/>
</dbReference>
<comment type="subcellular location">
    <subcellularLocation>
        <location evidence="1">Nucleus</location>
    </subcellularLocation>
</comment>
<dbReference type="GO" id="GO:0006303">
    <property type="term" value="P:double-strand break repair via nonhomologous end joining"/>
    <property type="evidence" value="ECO:0007669"/>
    <property type="project" value="TreeGrafter"/>
</dbReference>
<dbReference type="Gene3D" id="3.60.15.10">
    <property type="entry name" value="Ribonuclease Z/Hydroxyacylglutathione hydrolase-like"/>
    <property type="match status" value="1"/>
</dbReference>
<proteinExistence type="inferred from homology"/>
<evidence type="ECO:0000259" key="6">
    <source>
        <dbReference type="Pfam" id="PF07522"/>
    </source>
</evidence>
<evidence type="ECO:0000256" key="5">
    <source>
        <dbReference type="ARBA" id="ARBA00023242"/>
    </source>
</evidence>
<dbReference type="Pfam" id="PF07522">
    <property type="entry name" value="DRMBL"/>
    <property type="match status" value="1"/>
</dbReference>
<evidence type="ECO:0000313" key="7">
    <source>
        <dbReference type="EMBL" id="CAK1541724.1"/>
    </source>
</evidence>
<sequence length="750" mass="84060">MTDDDFSHYVPSILNPRSVKKSDLNLTQRSIFTQNSLSLKRVKVPSDTSYKKSVKGLGKKFQNNKENIEISSCVTEKIDFGPLDNQESWNSINFSSKSLSTLESNNSATSILRSDRSLATDLYGKADREAYNVSVSLKHSKITISTKGNSIKNIAVSNSNTKMHVSCIVVESSVSEQESSPDKKKLSIQSRSKRSSASVNLEIKKQKLSHNKEGEKILILKSCDAKLSDVIVQPTNYKFIKQKIQDQCKSVYEVRNGKIGHLKQRSIDSYFANVSRLKQVSEGKLACLGNASLTDKDSAQNVSHDMSRNLCVAARHDTQSTKNGKRIEYCKSPRKLSHRSMSPRVETKESFTPAKVKNESLGSYSPRRIADSIQFSLPAKSKSNKTSTVNKVVPHYKIVAGTHFAVDAFSYGDIPNVRHYFLTHFHSDHYSGLKKGFNKMLFCSKITADLCISRLGVGVKYIHIMNVDETIKIDGVEVTAIDANHCPGAIMLVFSLPNGKTLLHTGDFRASPVMESYPIFWNKDIHTVYLDTTYCNPRYDFPTQDESLERALFHLRQKKTALEKAGKKFSSVLIVCGTYTIGKEKFFLGMARRVGCTVWACPEKDRVLQAVEGRSFSHAPPQSCQLHVVPMRDLTHEKLRSYLDSLQGAFSEVVAFKPSGWENGKNSSVEKDSVTIHGIPYSEHSSFSEMIRFVKYLKPKQVVPTVDISGGIKAVQKYFPCPLVYKEDLQNQAKVTDYFSIQSRHQPAIT</sequence>
<dbReference type="EMBL" id="CAVLEF010000002">
    <property type="protein sequence ID" value="CAK1541724.1"/>
    <property type="molecule type" value="Genomic_DNA"/>
</dbReference>
<keyword evidence="8" id="KW-1185">Reference proteome</keyword>
<dbReference type="Gene3D" id="3.40.50.12650">
    <property type="match status" value="1"/>
</dbReference>
<comment type="similarity">
    <text evidence="2">Belongs to the DNA repair metallo-beta-lactamase (DRMBL) family.</text>
</comment>
<dbReference type="PANTHER" id="PTHR23240">
    <property type="entry name" value="DNA CROSS-LINK REPAIR PROTEIN PSO2/SNM1-RELATED"/>
    <property type="match status" value="1"/>
</dbReference>
<name>A0AAV1IWV4_9NEOP</name>
<keyword evidence="3" id="KW-0227">DNA damage</keyword>
<feature type="domain" description="DNA repair metallo-beta-lactamase" evidence="6">
    <location>
        <begin position="620"/>
        <end position="708"/>
    </location>
</feature>
<reference evidence="7 8" key="1">
    <citation type="submission" date="2023-11" db="EMBL/GenBank/DDBJ databases">
        <authorList>
            <person name="Okamura Y."/>
        </authorList>
    </citation>
    <scope>NUCLEOTIDE SEQUENCE [LARGE SCALE GENOMIC DNA]</scope>
</reference>
<accession>A0AAV1IWV4</accession>
<dbReference type="AlphaFoldDB" id="A0AAV1IWV4"/>
<evidence type="ECO:0000256" key="2">
    <source>
        <dbReference type="ARBA" id="ARBA00010304"/>
    </source>
</evidence>
<dbReference type="SUPFAM" id="SSF56281">
    <property type="entry name" value="Metallo-hydrolase/oxidoreductase"/>
    <property type="match status" value="1"/>
</dbReference>
<evidence type="ECO:0000313" key="8">
    <source>
        <dbReference type="Proteomes" id="UP001497472"/>
    </source>
</evidence>
<dbReference type="GO" id="GO:0005634">
    <property type="term" value="C:nucleus"/>
    <property type="evidence" value="ECO:0007669"/>
    <property type="project" value="UniProtKB-SubCell"/>
</dbReference>
<dbReference type="GO" id="GO:0035312">
    <property type="term" value="F:5'-3' DNA exonuclease activity"/>
    <property type="evidence" value="ECO:0007669"/>
    <property type="project" value="TreeGrafter"/>
</dbReference>
<dbReference type="PANTHER" id="PTHR23240:SF6">
    <property type="entry name" value="DNA CROSS-LINK REPAIR 1A PROTEIN"/>
    <property type="match status" value="1"/>
</dbReference>
<dbReference type="CDD" id="cd16273">
    <property type="entry name" value="SNM1A-1C-like_MBL-fold"/>
    <property type="match status" value="1"/>
</dbReference>
<comment type="caution">
    <text evidence="7">The sequence shown here is derived from an EMBL/GenBank/DDBJ whole genome shotgun (WGS) entry which is preliminary data.</text>
</comment>
<protein>
    <recommendedName>
        <fullName evidence="6">DNA repair metallo-beta-lactamase domain-containing protein</fullName>
    </recommendedName>
</protein>
<evidence type="ECO:0000256" key="3">
    <source>
        <dbReference type="ARBA" id="ARBA00022763"/>
    </source>
</evidence>
<evidence type="ECO:0000256" key="1">
    <source>
        <dbReference type="ARBA" id="ARBA00004123"/>
    </source>
</evidence>
<dbReference type="InterPro" id="IPR036866">
    <property type="entry name" value="RibonucZ/Hydroxyglut_hydro"/>
</dbReference>
<dbReference type="Proteomes" id="UP001497472">
    <property type="component" value="Unassembled WGS sequence"/>
</dbReference>